<dbReference type="HOGENOM" id="CLU_2398719_0_0_3"/>
<keyword evidence="1" id="KW-1133">Transmembrane helix</keyword>
<evidence type="ECO:0000256" key="1">
    <source>
        <dbReference type="SAM" id="Phobius"/>
    </source>
</evidence>
<dbReference type="eggNOG" id="ENOG5030IAV">
    <property type="taxonomic scope" value="Bacteria"/>
</dbReference>
<feature type="transmembrane region" description="Helical" evidence="1">
    <location>
        <begin position="36"/>
        <end position="58"/>
    </location>
</feature>
<dbReference type="KEGG" id="ter:Tery_2619"/>
<reference evidence="2" key="1">
    <citation type="submission" date="2006-06" db="EMBL/GenBank/DDBJ databases">
        <title>Complete sequence of Trichodesmium erythraeum IMS101.</title>
        <authorList>
            <consortium name="US DOE Joint Genome Institute"/>
            <person name="Copeland A."/>
            <person name="Lucas S."/>
            <person name="Lapidus A."/>
            <person name="Barry K."/>
            <person name="Detter J.C."/>
            <person name="Glavina del Rio T."/>
            <person name="Hammon N."/>
            <person name="Israni S."/>
            <person name="Dalin E."/>
            <person name="Tice H."/>
            <person name="Pitluck S."/>
            <person name="Kiss H."/>
            <person name="Munk A.C."/>
            <person name="Brettin T."/>
            <person name="Bruce D."/>
            <person name="Han C."/>
            <person name="Tapia R."/>
            <person name="Gilna P."/>
            <person name="Schmutz J."/>
            <person name="Larimer F."/>
            <person name="Land M."/>
            <person name="Hauser L."/>
            <person name="Kyrpides N."/>
            <person name="Kim E."/>
            <person name="Richardson P."/>
        </authorList>
    </citation>
    <scope>NUCLEOTIDE SEQUENCE [LARGE SCALE GENOMIC DNA]</scope>
    <source>
        <strain evidence="2">IMS101</strain>
    </source>
</reference>
<proteinExistence type="predicted"/>
<evidence type="ECO:0000313" key="2">
    <source>
        <dbReference type="EMBL" id="ABG51814.1"/>
    </source>
</evidence>
<organism evidence="2">
    <name type="scientific">Trichodesmium erythraeum (strain IMS101)</name>
    <dbReference type="NCBI Taxonomy" id="203124"/>
    <lineage>
        <taxon>Bacteria</taxon>
        <taxon>Bacillati</taxon>
        <taxon>Cyanobacteriota</taxon>
        <taxon>Cyanophyceae</taxon>
        <taxon>Oscillatoriophycideae</taxon>
        <taxon>Oscillatoriales</taxon>
        <taxon>Microcoleaceae</taxon>
        <taxon>Trichodesmium</taxon>
    </lineage>
</organism>
<dbReference type="AlphaFoldDB" id="Q111L0"/>
<accession>Q111L0</accession>
<dbReference type="EMBL" id="CP000393">
    <property type="protein sequence ID" value="ABG51814.1"/>
    <property type="molecule type" value="Genomic_DNA"/>
</dbReference>
<protein>
    <submittedName>
        <fullName evidence="2">Uncharacterized protein</fullName>
    </submittedName>
</protein>
<gene>
    <name evidence="2" type="ordered locus">Tery_2619</name>
</gene>
<keyword evidence="1" id="KW-0472">Membrane</keyword>
<sequence length="93" mass="11367">MMISKISFWFLVFGFWFLVFGFWFLVFGFWFLVFGFWFLVFGFWFLVFGFWFLVFGLFSPFPFPPETLFPTHSIPTGIPRSVRYQNPQIKKTR</sequence>
<feature type="transmembrane region" description="Helical" evidence="1">
    <location>
        <begin position="7"/>
        <end position="30"/>
    </location>
</feature>
<keyword evidence="1" id="KW-0812">Transmembrane</keyword>
<name>Q111L0_TRIEI</name>